<proteinExistence type="predicted"/>
<sequence>MDTTYYDHGTPAERWERAGMFFDAKEYATAARVLGALVEEVPEQTGPRLLLARAYYHSAQLGRAEAELRRIVERDPVEQYARLLLGRTLERQGRAAEAEPHLRLASALAGDFPEL</sequence>
<dbReference type="InterPro" id="IPR011990">
    <property type="entry name" value="TPR-like_helical_dom_sf"/>
</dbReference>
<organism evidence="1 2">
    <name type="scientific">Streptomyces flavalbus</name>
    <dbReference type="NCBI Taxonomy" id="2665155"/>
    <lineage>
        <taxon>Bacteria</taxon>
        <taxon>Bacillati</taxon>
        <taxon>Actinomycetota</taxon>
        <taxon>Actinomycetes</taxon>
        <taxon>Kitasatosporales</taxon>
        <taxon>Streptomycetaceae</taxon>
        <taxon>Streptomyces</taxon>
    </lineage>
</organism>
<protein>
    <submittedName>
        <fullName evidence="1">Tetratricopeptide repeat protein</fullName>
    </submittedName>
</protein>
<gene>
    <name evidence="1" type="ORF">ACFQZ6_31985</name>
</gene>
<keyword evidence="2" id="KW-1185">Reference proteome</keyword>
<comment type="caution">
    <text evidence="1">The sequence shown here is derived from an EMBL/GenBank/DDBJ whole genome shotgun (WGS) entry which is preliminary data.</text>
</comment>
<evidence type="ECO:0000313" key="1">
    <source>
        <dbReference type="EMBL" id="MFD0318751.1"/>
    </source>
</evidence>
<dbReference type="SUPFAM" id="SSF48452">
    <property type="entry name" value="TPR-like"/>
    <property type="match status" value="1"/>
</dbReference>
<name>A0ABW2WHP3_9ACTN</name>
<evidence type="ECO:0000313" key="2">
    <source>
        <dbReference type="Proteomes" id="UP001597023"/>
    </source>
</evidence>
<dbReference type="Pfam" id="PF14559">
    <property type="entry name" value="TPR_19"/>
    <property type="match status" value="1"/>
</dbReference>
<dbReference type="Gene3D" id="1.25.40.10">
    <property type="entry name" value="Tetratricopeptide repeat domain"/>
    <property type="match status" value="1"/>
</dbReference>
<accession>A0ABW2WHP3</accession>
<dbReference type="EMBL" id="JBHTEB010000001">
    <property type="protein sequence ID" value="MFD0318751.1"/>
    <property type="molecule type" value="Genomic_DNA"/>
</dbReference>
<dbReference type="Proteomes" id="UP001597023">
    <property type="component" value="Unassembled WGS sequence"/>
</dbReference>
<dbReference type="RefSeq" id="WP_381616258.1">
    <property type="nucleotide sequence ID" value="NZ_JBHTEB010000001.1"/>
</dbReference>
<reference evidence="2" key="1">
    <citation type="journal article" date="2019" name="Int. J. Syst. Evol. Microbiol.">
        <title>The Global Catalogue of Microorganisms (GCM) 10K type strain sequencing project: providing services to taxonomists for standard genome sequencing and annotation.</title>
        <authorList>
            <consortium name="The Broad Institute Genomics Platform"/>
            <consortium name="The Broad Institute Genome Sequencing Center for Infectious Disease"/>
            <person name="Wu L."/>
            <person name="Ma J."/>
        </authorList>
    </citation>
    <scope>NUCLEOTIDE SEQUENCE [LARGE SCALE GENOMIC DNA]</scope>
    <source>
        <strain evidence="2">CGMCC 4.7400</strain>
    </source>
</reference>